<keyword evidence="2 5" id="KW-0812">Transmembrane</keyword>
<dbReference type="GO" id="GO:0016020">
    <property type="term" value="C:membrane"/>
    <property type="evidence" value="ECO:0007669"/>
    <property type="project" value="UniProtKB-SubCell"/>
</dbReference>
<evidence type="ECO:0000256" key="5">
    <source>
        <dbReference type="PROSITE-ProRule" id="PRU00581"/>
    </source>
</evidence>
<feature type="transmembrane region" description="Helical" evidence="6">
    <location>
        <begin position="47"/>
        <end position="74"/>
    </location>
</feature>
<proteinExistence type="predicted"/>
<sequence>MALASPAYTGATHWFLFVVVSAFIATLIWIFVYLLGIREALRLPINWILTELVNTFIISVLYFIAFIVQLATWAPMGRYWNYGANVAAGVFGLFNFIAYAAGLYSLYLEHKGAPVTVNQ</sequence>
<dbReference type="PANTHER" id="PTHR22776">
    <property type="entry name" value="MARVEL-CONTAINING POTENTIAL LIPID RAFT-ASSOCIATED PROTEIN"/>
    <property type="match status" value="1"/>
</dbReference>
<comment type="caution">
    <text evidence="8">The sequence shown here is derived from an EMBL/GenBank/DDBJ whole genome shotgun (WGS) entry which is preliminary data.</text>
</comment>
<organism evidence="8 9">
    <name type="scientific">Megalurothrips usitatus</name>
    <name type="common">bean blossom thrips</name>
    <dbReference type="NCBI Taxonomy" id="439358"/>
    <lineage>
        <taxon>Eukaryota</taxon>
        <taxon>Metazoa</taxon>
        <taxon>Ecdysozoa</taxon>
        <taxon>Arthropoda</taxon>
        <taxon>Hexapoda</taxon>
        <taxon>Insecta</taxon>
        <taxon>Pterygota</taxon>
        <taxon>Neoptera</taxon>
        <taxon>Paraneoptera</taxon>
        <taxon>Thysanoptera</taxon>
        <taxon>Terebrantia</taxon>
        <taxon>Thripoidea</taxon>
        <taxon>Thripidae</taxon>
        <taxon>Megalurothrips</taxon>
    </lineage>
</organism>
<dbReference type="EMBL" id="JAPTSV010000001">
    <property type="protein sequence ID" value="KAJ1532081.1"/>
    <property type="molecule type" value="Genomic_DNA"/>
</dbReference>
<evidence type="ECO:0000313" key="8">
    <source>
        <dbReference type="EMBL" id="KAJ1532081.1"/>
    </source>
</evidence>
<dbReference type="Pfam" id="PF01284">
    <property type="entry name" value="MARVEL"/>
    <property type="match status" value="1"/>
</dbReference>
<dbReference type="AlphaFoldDB" id="A0AAV7Y6D4"/>
<evidence type="ECO:0000256" key="4">
    <source>
        <dbReference type="ARBA" id="ARBA00023136"/>
    </source>
</evidence>
<evidence type="ECO:0000256" key="3">
    <source>
        <dbReference type="ARBA" id="ARBA00022989"/>
    </source>
</evidence>
<keyword evidence="9" id="KW-1185">Reference proteome</keyword>
<evidence type="ECO:0000256" key="1">
    <source>
        <dbReference type="ARBA" id="ARBA00004141"/>
    </source>
</evidence>
<dbReference type="InterPro" id="IPR008253">
    <property type="entry name" value="Marvel"/>
</dbReference>
<evidence type="ECO:0000256" key="6">
    <source>
        <dbReference type="SAM" id="Phobius"/>
    </source>
</evidence>
<dbReference type="PANTHER" id="PTHR22776:SF97">
    <property type="entry name" value="RE01453P"/>
    <property type="match status" value="1"/>
</dbReference>
<reference evidence="8" key="1">
    <citation type="submission" date="2022-12" db="EMBL/GenBank/DDBJ databases">
        <title>Chromosome-level genome assembly of the bean flower thrips Megalurothrips usitatus.</title>
        <authorList>
            <person name="Ma L."/>
            <person name="Liu Q."/>
            <person name="Li H."/>
            <person name="Cai W."/>
        </authorList>
    </citation>
    <scope>NUCLEOTIDE SEQUENCE</scope>
    <source>
        <strain evidence="8">Cailab_2022a</strain>
    </source>
</reference>
<keyword evidence="3 6" id="KW-1133">Transmembrane helix</keyword>
<feature type="transmembrane region" description="Helical" evidence="6">
    <location>
        <begin position="12"/>
        <end position="35"/>
    </location>
</feature>
<evidence type="ECO:0000313" key="9">
    <source>
        <dbReference type="Proteomes" id="UP001075354"/>
    </source>
</evidence>
<dbReference type="InterPro" id="IPR050578">
    <property type="entry name" value="MARVEL-CKLF_proteins"/>
</dbReference>
<gene>
    <name evidence="8" type="ORF">ONE63_000710</name>
</gene>
<dbReference type="Proteomes" id="UP001075354">
    <property type="component" value="Chromosome 1"/>
</dbReference>
<dbReference type="PROSITE" id="PS51225">
    <property type="entry name" value="MARVEL"/>
    <property type="match status" value="1"/>
</dbReference>
<protein>
    <recommendedName>
        <fullName evidence="7">MARVEL domain-containing protein</fullName>
    </recommendedName>
</protein>
<accession>A0AAV7Y6D4</accession>
<evidence type="ECO:0000259" key="7">
    <source>
        <dbReference type="PROSITE" id="PS51225"/>
    </source>
</evidence>
<name>A0AAV7Y6D4_9NEOP</name>
<comment type="subcellular location">
    <subcellularLocation>
        <location evidence="1">Membrane</location>
        <topology evidence="1">Multi-pass membrane protein</topology>
    </subcellularLocation>
</comment>
<evidence type="ECO:0000256" key="2">
    <source>
        <dbReference type="ARBA" id="ARBA00022692"/>
    </source>
</evidence>
<keyword evidence="4 5" id="KW-0472">Membrane</keyword>
<feature type="transmembrane region" description="Helical" evidence="6">
    <location>
        <begin position="86"/>
        <end position="107"/>
    </location>
</feature>
<feature type="domain" description="MARVEL" evidence="7">
    <location>
        <begin position="1"/>
        <end position="111"/>
    </location>
</feature>